<reference evidence="2 3" key="1">
    <citation type="submission" date="2023-04" db="EMBL/GenBank/DDBJ databases">
        <title>Klugiella caeni sp. nov. isolated from the sludge of biochemical tank.</title>
        <authorList>
            <person name="Geng K."/>
        </authorList>
    </citation>
    <scope>NUCLEOTIDE SEQUENCE [LARGE SCALE GENOMIC DNA]</scope>
    <source>
        <strain evidence="2 3">YN-L-19</strain>
    </source>
</reference>
<dbReference type="CDD" id="cd04196">
    <property type="entry name" value="GT_2_like_d"/>
    <property type="match status" value="1"/>
</dbReference>
<proteinExistence type="predicted"/>
<dbReference type="AlphaFoldDB" id="A0AAW6TDE5"/>
<dbReference type="PANTHER" id="PTHR43685">
    <property type="entry name" value="GLYCOSYLTRANSFERASE"/>
    <property type="match status" value="1"/>
</dbReference>
<comment type="caution">
    <text evidence="2">The sequence shown here is derived from an EMBL/GenBank/DDBJ whole genome shotgun (WGS) entry which is preliminary data.</text>
</comment>
<dbReference type="InterPro" id="IPR050834">
    <property type="entry name" value="Glycosyltransf_2"/>
</dbReference>
<gene>
    <name evidence="2" type="ORF">QF206_10640</name>
</gene>
<dbReference type="EMBL" id="JASATX010000004">
    <property type="protein sequence ID" value="MDI2099420.1"/>
    <property type="molecule type" value="Genomic_DNA"/>
</dbReference>
<evidence type="ECO:0000259" key="1">
    <source>
        <dbReference type="Pfam" id="PF00535"/>
    </source>
</evidence>
<evidence type="ECO:0000313" key="3">
    <source>
        <dbReference type="Proteomes" id="UP001321506"/>
    </source>
</evidence>
<dbReference type="InterPro" id="IPR001173">
    <property type="entry name" value="Glyco_trans_2-like"/>
</dbReference>
<feature type="domain" description="Glycosyltransferase 2-like" evidence="1">
    <location>
        <begin position="6"/>
        <end position="121"/>
    </location>
</feature>
<dbReference type="InterPro" id="IPR029044">
    <property type="entry name" value="Nucleotide-diphossugar_trans"/>
</dbReference>
<protein>
    <submittedName>
        <fullName evidence="2">Glycosyltransferase family 2 protein</fullName>
    </submittedName>
</protein>
<dbReference type="Gene3D" id="3.90.550.10">
    <property type="entry name" value="Spore Coat Polysaccharide Biosynthesis Protein SpsA, Chain A"/>
    <property type="match status" value="1"/>
</dbReference>
<organism evidence="2 3">
    <name type="scientific">Ruicaihuangia caeni</name>
    <dbReference type="NCBI Taxonomy" id="3042517"/>
    <lineage>
        <taxon>Bacteria</taxon>
        <taxon>Bacillati</taxon>
        <taxon>Actinomycetota</taxon>
        <taxon>Actinomycetes</taxon>
        <taxon>Micrococcales</taxon>
        <taxon>Microbacteriaceae</taxon>
        <taxon>Ruicaihuangia</taxon>
    </lineage>
</organism>
<name>A0AAW6TDE5_9MICO</name>
<dbReference type="Proteomes" id="UP001321506">
    <property type="component" value="Unassembled WGS sequence"/>
</dbReference>
<accession>A0AAW6TDE5</accession>
<dbReference type="SUPFAM" id="SSF53448">
    <property type="entry name" value="Nucleotide-diphospho-sugar transferases"/>
    <property type="match status" value="1"/>
</dbReference>
<dbReference type="Pfam" id="PF00535">
    <property type="entry name" value="Glycos_transf_2"/>
    <property type="match status" value="1"/>
</dbReference>
<dbReference type="PANTHER" id="PTHR43685:SF2">
    <property type="entry name" value="GLYCOSYLTRANSFERASE 2-LIKE DOMAIN-CONTAINING PROTEIN"/>
    <property type="match status" value="1"/>
</dbReference>
<dbReference type="RefSeq" id="WP_281489204.1">
    <property type="nucleotide sequence ID" value="NZ_JASATX010000004.1"/>
</dbReference>
<sequence length="337" mass="37397">MPYSVSVALCTYNGERYVDEQVRSILSQSRLPDEVVVADDGSTDQTLAIIRVAFEGSSVRLVVLEPEESPLGVTANFERAVRACSGDLIALCDQDDVWHFDRLDRALREFDQSPRLLLQHSDARLTDADGRPLGVTLFEGLSISPAELELIGHGRAFDAYLRRNLATGATVVFRRSLLEAALPFPREWVHDEWLAIMAAAIGTTQALEAQLIDYRQHGSNQIGVQKPTLRYKIGRMLEPRADRYQRLAERSAVLRSRLEALSAAGAGARAGAGASSVDERVLRLARQKASFEAARAHYPRARLLRLGPVLRQWRRGSYRVLSSQGDLDIARDVLQPA</sequence>
<evidence type="ECO:0000313" key="2">
    <source>
        <dbReference type="EMBL" id="MDI2099420.1"/>
    </source>
</evidence>
<keyword evidence="3" id="KW-1185">Reference proteome</keyword>